<evidence type="ECO:0000313" key="3">
    <source>
        <dbReference type="Proteomes" id="UP000012073"/>
    </source>
</evidence>
<feature type="compositionally biased region" description="Basic and acidic residues" evidence="1">
    <location>
        <begin position="80"/>
        <end position="126"/>
    </location>
</feature>
<feature type="compositionally biased region" description="Basic and acidic residues" evidence="1">
    <location>
        <begin position="54"/>
        <end position="70"/>
    </location>
</feature>
<feature type="region of interest" description="Disordered" evidence="1">
    <location>
        <begin position="1"/>
        <end position="194"/>
    </location>
</feature>
<protein>
    <submittedName>
        <fullName evidence="2">Helitron helicase-like protein</fullName>
    </submittedName>
</protein>
<keyword evidence="2" id="KW-0547">Nucleotide-binding</keyword>
<evidence type="ECO:0000313" key="2">
    <source>
        <dbReference type="EMBL" id="CDF33885.1"/>
    </source>
</evidence>
<feature type="compositionally biased region" description="Polar residues" evidence="1">
    <location>
        <begin position="184"/>
        <end position="194"/>
    </location>
</feature>
<dbReference type="GeneID" id="17321442"/>
<dbReference type="AlphaFoldDB" id="R7Q8T4"/>
<feature type="compositionally biased region" description="Polar residues" evidence="1">
    <location>
        <begin position="30"/>
        <end position="49"/>
    </location>
</feature>
<name>R7Q8T4_CHOCR</name>
<organism evidence="2 3">
    <name type="scientific">Chondrus crispus</name>
    <name type="common">Carrageen Irish moss</name>
    <name type="synonym">Polymorpha crispa</name>
    <dbReference type="NCBI Taxonomy" id="2769"/>
    <lineage>
        <taxon>Eukaryota</taxon>
        <taxon>Rhodophyta</taxon>
        <taxon>Florideophyceae</taxon>
        <taxon>Rhodymeniophycidae</taxon>
        <taxon>Gigartinales</taxon>
        <taxon>Gigartinaceae</taxon>
        <taxon>Chondrus</taxon>
    </lineage>
</organism>
<keyword evidence="2" id="KW-0378">Hydrolase</keyword>
<proteinExistence type="predicted"/>
<dbReference type="KEGG" id="ccp:CHC_T00009421001"/>
<reference evidence="3" key="1">
    <citation type="journal article" date="2013" name="Proc. Natl. Acad. Sci. U.S.A.">
        <title>Genome structure and metabolic features in the red seaweed Chondrus crispus shed light on evolution of the Archaeplastida.</title>
        <authorList>
            <person name="Collen J."/>
            <person name="Porcel B."/>
            <person name="Carre W."/>
            <person name="Ball S.G."/>
            <person name="Chaparro C."/>
            <person name="Tonon T."/>
            <person name="Barbeyron T."/>
            <person name="Michel G."/>
            <person name="Noel B."/>
            <person name="Valentin K."/>
            <person name="Elias M."/>
            <person name="Artiguenave F."/>
            <person name="Arun A."/>
            <person name="Aury J.M."/>
            <person name="Barbosa-Neto J.F."/>
            <person name="Bothwell J.H."/>
            <person name="Bouget F.Y."/>
            <person name="Brillet L."/>
            <person name="Cabello-Hurtado F."/>
            <person name="Capella-Gutierrez S."/>
            <person name="Charrier B."/>
            <person name="Cladiere L."/>
            <person name="Cock J.M."/>
            <person name="Coelho S.M."/>
            <person name="Colleoni C."/>
            <person name="Czjzek M."/>
            <person name="Da Silva C."/>
            <person name="Delage L."/>
            <person name="Denoeud F."/>
            <person name="Deschamps P."/>
            <person name="Dittami S.M."/>
            <person name="Gabaldon T."/>
            <person name="Gachon C.M."/>
            <person name="Groisillier A."/>
            <person name="Herve C."/>
            <person name="Jabbari K."/>
            <person name="Katinka M."/>
            <person name="Kloareg B."/>
            <person name="Kowalczyk N."/>
            <person name="Labadie K."/>
            <person name="Leblanc C."/>
            <person name="Lopez P.J."/>
            <person name="McLachlan D.H."/>
            <person name="Meslet-Cladiere L."/>
            <person name="Moustafa A."/>
            <person name="Nehr Z."/>
            <person name="Nyvall Collen P."/>
            <person name="Panaud O."/>
            <person name="Partensky F."/>
            <person name="Poulain J."/>
            <person name="Rensing S.A."/>
            <person name="Rousvoal S."/>
            <person name="Samson G."/>
            <person name="Symeonidi A."/>
            <person name="Weissenbach J."/>
            <person name="Zambounis A."/>
            <person name="Wincker P."/>
            <person name="Boyen C."/>
        </authorList>
    </citation>
    <scope>NUCLEOTIDE SEQUENCE [LARGE SCALE GENOMIC DNA]</scope>
    <source>
        <strain evidence="3">cv. Stackhouse</strain>
    </source>
</reference>
<dbReference type="Proteomes" id="UP000012073">
    <property type="component" value="Unassembled WGS sequence"/>
</dbReference>
<sequence>MDRHQSQAIRPPKHPSSYELPLPPFAHLCSSISPTSTHAIGHVSSPTSSRSKKALTDKEMRNRTLQAERKRQWRLNQTPEQKERRKRMDADRKRRERGRLTEGQKAENRRRDAARKAAKRQKENSESRGTPRTSTHHRGDTYMSSSRHDHGVPPSSSILVRTASMGRFGDSRSDYHPYGHSSKHAPTSIQSLLN</sequence>
<dbReference type="EMBL" id="HG001661">
    <property type="protein sequence ID" value="CDF33885.1"/>
    <property type="molecule type" value="Genomic_DNA"/>
</dbReference>
<gene>
    <name evidence="2" type="ORF">CHC_T00009421001</name>
</gene>
<keyword evidence="2" id="KW-0067">ATP-binding</keyword>
<keyword evidence="2" id="KW-0347">Helicase</keyword>
<dbReference type="Gramene" id="CDF33885">
    <property type="protein sequence ID" value="CDF33885"/>
    <property type="gene ID" value="CHC_T00009421001"/>
</dbReference>
<keyword evidence="3" id="KW-1185">Reference proteome</keyword>
<dbReference type="RefSeq" id="XP_005713704.1">
    <property type="nucleotide sequence ID" value="XM_005713647.1"/>
</dbReference>
<accession>R7Q8T4</accession>
<dbReference type="GO" id="GO:0004386">
    <property type="term" value="F:helicase activity"/>
    <property type="evidence" value="ECO:0007669"/>
    <property type="project" value="UniProtKB-KW"/>
</dbReference>
<evidence type="ECO:0000256" key="1">
    <source>
        <dbReference type="SAM" id="MobiDB-lite"/>
    </source>
</evidence>